<keyword evidence="1" id="KW-0812">Transmembrane</keyword>
<comment type="caution">
    <text evidence="2">The sequence shown here is derived from an EMBL/GenBank/DDBJ whole genome shotgun (WGS) entry which is preliminary data.</text>
</comment>
<dbReference type="EMBL" id="PFQB01000107">
    <property type="protein sequence ID" value="PJA12627.1"/>
    <property type="molecule type" value="Genomic_DNA"/>
</dbReference>
<evidence type="ECO:0000256" key="1">
    <source>
        <dbReference type="SAM" id="Phobius"/>
    </source>
</evidence>
<feature type="transmembrane region" description="Helical" evidence="1">
    <location>
        <begin position="187"/>
        <end position="209"/>
    </location>
</feature>
<reference evidence="3" key="1">
    <citation type="submission" date="2017-09" db="EMBL/GenBank/DDBJ databases">
        <title>Depth-based differentiation of microbial function through sediment-hosted aquifers and enrichment of novel symbionts in the deep terrestrial subsurface.</title>
        <authorList>
            <person name="Probst A.J."/>
            <person name="Ladd B."/>
            <person name="Jarett J.K."/>
            <person name="Geller-Mcgrath D.E."/>
            <person name="Sieber C.M.K."/>
            <person name="Emerson J.B."/>
            <person name="Anantharaman K."/>
            <person name="Thomas B.C."/>
            <person name="Malmstrom R."/>
            <person name="Stieglmeier M."/>
            <person name="Klingl A."/>
            <person name="Woyke T."/>
            <person name="Ryan C.M."/>
            <person name="Banfield J.F."/>
        </authorList>
    </citation>
    <scope>NUCLEOTIDE SEQUENCE [LARGE SCALE GENOMIC DNA]</scope>
</reference>
<keyword evidence="1" id="KW-0472">Membrane</keyword>
<dbReference type="Proteomes" id="UP000228952">
    <property type="component" value="Unassembled WGS sequence"/>
</dbReference>
<feature type="transmembrane region" description="Helical" evidence="1">
    <location>
        <begin position="12"/>
        <end position="31"/>
    </location>
</feature>
<feature type="transmembrane region" description="Helical" evidence="1">
    <location>
        <begin position="110"/>
        <end position="132"/>
    </location>
</feature>
<feature type="transmembrane region" description="Helical" evidence="1">
    <location>
        <begin position="43"/>
        <end position="61"/>
    </location>
</feature>
<name>A0A2M7W0Z2_9BACT</name>
<accession>A0A2M7W0Z2</accession>
<sequence>MKKSNEQVIIRNVLEYSLWTLLLLISVYITYCYSGNLLNNSHPAVITAIILFSVILGLLIIRKPQDVLLVSLILTHFAVLITWGTIVPYIQFMPLILTALFLLNKKEKLILPYLGVSALFTGIEFCGLLPLVKVEYLEVGLPNLTITFILQILTYSFWAIFLKFYALFDNINELGLKDLVTNTSKGFLASIWVKGLYVSMLLHFINNFFNSIVWGSKLSVKNASIIRLLAESDRADRNKSFKLSDIFTLLEIPKAKFPRMSQRLSTSDSKILFIILHNIIDNYKKHKSNPLFVVNVKENNILQIVIDTNTVTRTTKAFWNRNLGTTKHFLQLTDKGSLLIEQAPAFKTSLIYKLG</sequence>
<dbReference type="AlphaFoldDB" id="A0A2M7W0Z2"/>
<protein>
    <submittedName>
        <fullName evidence="2">Uncharacterized protein</fullName>
    </submittedName>
</protein>
<proteinExistence type="predicted"/>
<gene>
    <name evidence="2" type="ORF">COX64_04330</name>
</gene>
<organism evidence="2 3">
    <name type="scientific">Candidatus Dojkabacteria bacterium CG_4_10_14_0_2_um_filter_Dojkabacteria_WS6_41_15</name>
    <dbReference type="NCBI Taxonomy" id="2014249"/>
    <lineage>
        <taxon>Bacteria</taxon>
        <taxon>Candidatus Dojkabacteria</taxon>
    </lineage>
</organism>
<keyword evidence="1" id="KW-1133">Transmembrane helix</keyword>
<feature type="transmembrane region" description="Helical" evidence="1">
    <location>
        <begin position="68"/>
        <end position="90"/>
    </location>
</feature>
<evidence type="ECO:0000313" key="3">
    <source>
        <dbReference type="Proteomes" id="UP000228952"/>
    </source>
</evidence>
<evidence type="ECO:0000313" key="2">
    <source>
        <dbReference type="EMBL" id="PJA12627.1"/>
    </source>
</evidence>
<feature type="transmembrane region" description="Helical" evidence="1">
    <location>
        <begin position="144"/>
        <end position="167"/>
    </location>
</feature>